<reference evidence="1" key="2">
    <citation type="submission" date="2020-09" db="EMBL/GenBank/DDBJ databases">
        <authorList>
            <person name="Sun Q."/>
            <person name="Kim S."/>
        </authorList>
    </citation>
    <scope>NUCLEOTIDE SEQUENCE</scope>
    <source>
        <strain evidence="1">KCTC 32501</strain>
    </source>
</reference>
<name>A0A8J3CMQ0_9BURK</name>
<sequence>MFSRFSENTQKIIKEQTIIYLNISYNQLTLWTKEFKQYEMSDKNSIKIALMNFKQKYKTENKSRGKQ</sequence>
<gene>
    <name evidence="1" type="ORF">GCM10009007_12870</name>
</gene>
<reference evidence="1" key="1">
    <citation type="journal article" date="2014" name="Int. J. Syst. Evol. Microbiol.">
        <title>Complete genome sequence of Corynebacterium casei LMG S-19264T (=DSM 44701T), isolated from a smear-ripened cheese.</title>
        <authorList>
            <consortium name="US DOE Joint Genome Institute (JGI-PGF)"/>
            <person name="Walter F."/>
            <person name="Albersmeier A."/>
            <person name="Kalinowski J."/>
            <person name="Ruckert C."/>
        </authorList>
    </citation>
    <scope>NUCLEOTIDE SEQUENCE</scope>
    <source>
        <strain evidence="1">KCTC 32501</strain>
    </source>
</reference>
<accession>A0A8J3CMQ0</accession>
<dbReference type="Proteomes" id="UP000614287">
    <property type="component" value="Unassembled WGS sequence"/>
</dbReference>
<keyword evidence="2" id="KW-1185">Reference proteome</keyword>
<dbReference type="EMBL" id="BMZG01000006">
    <property type="protein sequence ID" value="GHA73354.1"/>
    <property type="molecule type" value="Genomic_DNA"/>
</dbReference>
<evidence type="ECO:0000313" key="1">
    <source>
        <dbReference type="EMBL" id="GHA73354.1"/>
    </source>
</evidence>
<evidence type="ECO:0000313" key="2">
    <source>
        <dbReference type="Proteomes" id="UP000614287"/>
    </source>
</evidence>
<protein>
    <submittedName>
        <fullName evidence="1">Uncharacterized protein</fullName>
    </submittedName>
</protein>
<comment type="caution">
    <text evidence="1">The sequence shown here is derived from an EMBL/GenBank/DDBJ whole genome shotgun (WGS) entry which is preliminary data.</text>
</comment>
<organism evidence="1 2">
    <name type="scientific">Formosimonas limnophila</name>
    <dbReference type="NCBI Taxonomy" id="1384487"/>
    <lineage>
        <taxon>Bacteria</taxon>
        <taxon>Pseudomonadati</taxon>
        <taxon>Pseudomonadota</taxon>
        <taxon>Betaproteobacteria</taxon>
        <taxon>Burkholderiales</taxon>
        <taxon>Burkholderiaceae</taxon>
        <taxon>Formosimonas</taxon>
    </lineage>
</organism>
<proteinExistence type="predicted"/>
<dbReference type="AlphaFoldDB" id="A0A8J3CMQ0"/>